<keyword evidence="1" id="KW-0032">Aminotransferase</keyword>
<dbReference type="InterPro" id="IPR043132">
    <property type="entry name" value="BCAT-like_C"/>
</dbReference>
<dbReference type="AlphaFoldDB" id="A0A9Q7E859"/>
<sequence length="193" mass="23193">MWQFPLFETILIEQGQAKNISYHQQRYEKSLLKFYPKMKLQPFDLAKIIAKHTTLFTHREGLIRCRIDYNHHDYVLQCFPYQQKVYRTFKPVFCDHIDYSLKFSDRTLLNNLLKQKEECDEIMIIRQGKVTDCSIGNLIFRQNNQWITPDKPLLEGTQRAKLLEQKKIIAREIFFEDLAQYEEIRLINAMNGL</sequence>
<accession>A0A9Q7E859</accession>
<dbReference type="Gene3D" id="3.30.470.10">
    <property type="match status" value="1"/>
</dbReference>
<dbReference type="InterPro" id="IPR036038">
    <property type="entry name" value="Aminotransferase-like"/>
</dbReference>
<name>A0A9Q7E859_HISSO</name>
<proteinExistence type="predicted"/>
<dbReference type="GO" id="GO:0008483">
    <property type="term" value="F:transaminase activity"/>
    <property type="evidence" value="ECO:0007669"/>
    <property type="project" value="UniProtKB-KW"/>
</dbReference>
<dbReference type="InterPro" id="IPR043131">
    <property type="entry name" value="BCAT-like_N"/>
</dbReference>
<dbReference type="Pfam" id="PF01063">
    <property type="entry name" value="Aminotran_4"/>
    <property type="match status" value="1"/>
</dbReference>
<protein>
    <submittedName>
        <fullName evidence="1">Aminotransferase class IV</fullName>
    </submittedName>
</protein>
<dbReference type="Gene3D" id="3.20.10.10">
    <property type="entry name" value="D-amino Acid Aminotransferase, subunit A, domain 2"/>
    <property type="match status" value="1"/>
</dbReference>
<dbReference type="SUPFAM" id="SSF56752">
    <property type="entry name" value="D-aminoacid aminotransferase-like PLP-dependent enzymes"/>
    <property type="match status" value="1"/>
</dbReference>
<dbReference type="RefSeq" id="WP_075293541.1">
    <property type="nucleotide sequence ID" value="NZ_CP018802.1"/>
</dbReference>
<dbReference type="OrthoDB" id="1148709at2"/>
<gene>
    <name evidence="1" type="ORF">JFL49_00710</name>
</gene>
<keyword evidence="2" id="KW-1185">Reference proteome</keyword>
<keyword evidence="1" id="KW-0808">Transferase</keyword>
<evidence type="ECO:0000313" key="2">
    <source>
        <dbReference type="Proteomes" id="UP000595373"/>
    </source>
</evidence>
<reference evidence="1 2" key="1">
    <citation type="submission" date="2020-12" db="EMBL/GenBank/DDBJ databases">
        <title>ASc-MMNZ-VFA-070.</title>
        <authorList>
            <person name="Schryvers A."/>
            <person name="Mostafa Nazari M."/>
            <person name="Farshchi Andisi V."/>
            <person name="Timsit E."/>
            <person name="Walter Morck D."/>
        </authorList>
    </citation>
    <scope>NUCLEOTIDE SEQUENCE [LARGE SCALE GENOMIC DNA]</scope>
    <source>
        <strain evidence="1 2">ASc-MMNZ-VFA-070</strain>
    </source>
</reference>
<dbReference type="EMBL" id="CP066558">
    <property type="protein sequence ID" value="QQF82477.1"/>
    <property type="molecule type" value="Genomic_DNA"/>
</dbReference>
<dbReference type="Proteomes" id="UP000595373">
    <property type="component" value="Chromosome"/>
</dbReference>
<dbReference type="InterPro" id="IPR001544">
    <property type="entry name" value="Aminotrans_IV"/>
</dbReference>
<organism evidence="1 2">
    <name type="scientific">Histophilus somni</name>
    <name type="common">Haemophilus somnus</name>
    <dbReference type="NCBI Taxonomy" id="731"/>
    <lineage>
        <taxon>Bacteria</taxon>
        <taxon>Pseudomonadati</taxon>
        <taxon>Pseudomonadota</taxon>
        <taxon>Gammaproteobacteria</taxon>
        <taxon>Pasteurellales</taxon>
        <taxon>Pasteurellaceae</taxon>
        <taxon>Histophilus</taxon>
    </lineage>
</organism>
<evidence type="ECO:0000313" key="1">
    <source>
        <dbReference type="EMBL" id="QQF82477.1"/>
    </source>
</evidence>